<feature type="compositionally biased region" description="Basic and acidic residues" evidence="2">
    <location>
        <begin position="12"/>
        <end position="26"/>
    </location>
</feature>
<feature type="coiled-coil region" evidence="1">
    <location>
        <begin position="480"/>
        <end position="535"/>
    </location>
</feature>
<evidence type="ECO:0000256" key="1">
    <source>
        <dbReference type="SAM" id="Coils"/>
    </source>
</evidence>
<dbReference type="PANTHER" id="PTHR37476">
    <property type="entry name" value="COILED-COIL DOMAIN-CONTAINING PROTEIN 171"/>
    <property type="match status" value="1"/>
</dbReference>
<reference evidence="4" key="1">
    <citation type="submission" date="2025-08" db="UniProtKB">
        <authorList>
            <consortium name="RefSeq"/>
        </authorList>
    </citation>
    <scope>IDENTIFICATION</scope>
</reference>
<gene>
    <name evidence="4" type="primary">ccdc171</name>
</gene>
<keyword evidence="3" id="KW-1185">Reference proteome</keyword>
<feature type="coiled-coil region" evidence="1">
    <location>
        <begin position="720"/>
        <end position="761"/>
    </location>
</feature>
<accession>A0ABM3EFA7</accession>
<name>A0ABM3EFA7_SALSA</name>
<feature type="compositionally biased region" description="Basic and acidic residues" evidence="2">
    <location>
        <begin position="556"/>
        <end position="591"/>
    </location>
</feature>
<feature type="region of interest" description="Disordered" evidence="2">
    <location>
        <begin position="884"/>
        <end position="905"/>
    </location>
</feature>
<evidence type="ECO:0000313" key="3">
    <source>
        <dbReference type="Proteomes" id="UP001652741"/>
    </source>
</evidence>
<dbReference type="RefSeq" id="XP_045569718.1">
    <property type="nucleotide sequence ID" value="XM_045713762.1"/>
</dbReference>
<proteinExistence type="predicted"/>
<feature type="compositionally biased region" description="Low complexity" evidence="2">
    <location>
        <begin position="1345"/>
        <end position="1354"/>
    </location>
</feature>
<dbReference type="Proteomes" id="UP001652741">
    <property type="component" value="Unplaced"/>
</dbReference>
<feature type="compositionally biased region" description="Low complexity" evidence="2">
    <location>
        <begin position="1318"/>
        <end position="1330"/>
    </location>
</feature>
<feature type="region of interest" description="Disordered" evidence="2">
    <location>
        <begin position="1"/>
        <end position="43"/>
    </location>
</feature>
<keyword evidence="1" id="KW-0175">Coiled coil</keyword>
<feature type="region of interest" description="Disordered" evidence="2">
    <location>
        <begin position="547"/>
        <end position="591"/>
    </location>
</feature>
<organism evidence="3 4">
    <name type="scientific">Salmo salar</name>
    <name type="common">Atlantic salmon</name>
    <dbReference type="NCBI Taxonomy" id="8030"/>
    <lineage>
        <taxon>Eukaryota</taxon>
        <taxon>Metazoa</taxon>
        <taxon>Chordata</taxon>
        <taxon>Craniata</taxon>
        <taxon>Vertebrata</taxon>
        <taxon>Euteleostomi</taxon>
        <taxon>Actinopterygii</taxon>
        <taxon>Neopterygii</taxon>
        <taxon>Teleostei</taxon>
        <taxon>Protacanthopterygii</taxon>
        <taxon>Salmoniformes</taxon>
        <taxon>Salmonidae</taxon>
        <taxon>Salmoninae</taxon>
        <taxon>Salmo</taxon>
    </lineage>
</organism>
<feature type="coiled-coil region" evidence="1">
    <location>
        <begin position="215"/>
        <end position="298"/>
    </location>
</feature>
<dbReference type="PANTHER" id="PTHR37476:SF1">
    <property type="entry name" value="COILED-COIL DOMAIN-CONTAINING PROTEIN 171"/>
    <property type="match status" value="1"/>
</dbReference>
<feature type="region of interest" description="Disordered" evidence="2">
    <location>
        <begin position="1312"/>
        <end position="1354"/>
    </location>
</feature>
<feature type="coiled-coil region" evidence="1">
    <location>
        <begin position="1064"/>
        <end position="1154"/>
    </location>
</feature>
<evidence type="ECO:0000256" key="2">
    <source>
        <dbReference type="SAM" id="MobiDB-lite"/>
    </source>
</evidence>
<feature type="compositionally biased region" description="Basic residues" evidence="2">
    <location>
        <begin position="1334"/>
        <end position="1344"/>
    </location>
</feature>
<evidence type="ECO:0000313" key="4">
    <source>
        <dbReference type="RefSeq" id="XP_045569718.1"/>
    </source>
</evidence>
<sequence>MPTERPAAVTSERLRHHDPPRRKDSVQSKPSLRASHPRSAATAARCCEDEINRLKEIICALQAERQQLRSREEEGDRLGGVGLGPWGPEELRWRINQLERDKLELTSKHNEQVSSLEGQVARLRAAVERGEAQRQTLEYDMAVARKEAGAERSNLQENMAALCSQNEQLMELQQRVCVLQKALEITRMAREEDQHALQQEVEERDALVLSANTENDQLTAENKHLHTLLQEQEETLQELKRRMGEVQRERERDEEALRRQTSELGYITEREDRMKKELETALQRVKTLETNIESERAAHLESKFNSEIIQLRIRDLEAALQVEKSSQAEAVSSLDMIKQQFREVERAYSIERDRARDATGRLAQLEKDYLSSKAELSAAVEKERSTASQLRDQLQEQHTLHTHSLTQLDTARKHQVLLEEEFESCLRELQQLLQLHTAVGPPTAVGPLTTEEPAEEGRKYRPSTVMNMLRTTLTTYQTTLDQTTREVLDQQKQSERLVQEVQSNQRLMSEQKSHLEELRAALSDCNVELQRLRSQCSEKALQTTRLQTDLQTAQQHWEREREREKQREGEREKTREKQREGEREKERERTEELQAEVQRIRQLNQKDSQEKLSFLHGLFQRLLAGCVLISQPQCILGSFSWAELCDVITEHVDTLTSDLTRANERVSHLQAVCESNTVCVSQLQQSQEGVLVRIEETVKKREETWTAQRHEMDQQHTHTVTLLQGEIQMYGAQLEEARQRLSSLEKERSQLTNDLVMLQKTLTQSDLHGSTLLSACTLLAGALTHLTHATHTLRTQKTLLTRRLAEREGLEMEVRTLVQALGEGRGEGDEERKRGGVRRWRRCVVCVIAVNRLCVLGRGSRLVFRVGGQGYPFIGVHVSVFPPLEEREKDSTPPSKGEEDDGDEGRGTLCVRWLRRKDISSFILSSMAELQEALENTVSSSRVVLSAARNSLSHLLDHLLTPSDQGSNLTPYGVNKGTLVSRLGQGLHRLTAKQLSSKCLVVSLQQHFLVFTHRLHSAEVERRSLRLEVARLKRVTKDDRGPCRKVPDVHLVPAERFGSVCEELRQALQREEQAQCLLREQSDQLHTLGLRMDTHCGEEREREHTLSQAVQSLSEARQEVRQKEQSLRVLGKHLSGLQQEKKSLEENVRHAEEALCMAAKRKDSLASYMRAVESSYRELRDRIVQSRSTSTDDDLPLQLPRVHLDLTGPERLLGGPDVAACQSLVGMFSELYHAAFSRIGSMEREISAHQSHVSALRKELQDACLREDLRFIPACDSQSSMTPHLDDPFQLLVDPEAPPTDRANVLLREATCKPNPTPSLAPSLPLSDPSTKAKGCKKVPKKSRSVPSKAPSRR</sequence>
<feature type="coiled-coil region" evidence="1">
    <location>
        <begin position="362"/>
        <end position="397"/>
    </location>
</feature>
<feature type="coiled-coil region" evidence="1">
    <location>
        <begin position="113"/>
        <end position="172"/>
    </location>
</feature>
<protein>
    <submittedName>
        <fullName evidence="4">Coiled-coil domain-containing protein 171 isoform X1</fullName>
    </submittedName>
</protein>